<accession>A0A2N8KEE4</accession>
<evidence type="ECO:0000313" key="2">
    <source>
        <dbReference type="EMBL" id="PND31827.1"/>
    </source>
</evidence>
<dbReference type="Proteomes" id="UP000235994">
    <property type="component" value="Unassembled WGS sequence"/>
</dbReference>
<dbReference type="EMBL" id="POQS01000006">
    <property type="protein sequence ID" value="PND31827.1"/>
    <property type="molecule type" value="Genomic_DNA"/>
</dbReference>
<proteinExistence type="predicted"/>
<feature type="region of interest" description="Disordered" evidence="1">
    <location>
        <begin position="33"/>
        <end position="69"/>
    </location>
</feature>
<gene>
    <name evidence="2" type="ORF">C1I89_23775</name>
</gene>
<comment type="caution">
    <text evidence="2">The sequence shown here is derived from an EMBL/GenBank/DDBJ whole genome shotgun (WGS) entry which is preliminary data.</text>
</comment>
<sequence length="88" mass="10208">MLSWLERFKGWLLLAGLALAALASVFYRGRATGRQEERQERQDQINEQAAQARQEVRNVQESVARRDDDAVADRLKSDWVRGPRQGRR</sequence>
<keyword evidence="3" id="KW-1185">Reference proteome</keyword>
<evidence type="ECO:0000256" key="1">
    <source>
        <dbReference type="SAM" id="MobiDB-lite"/>
    </source>
</evidence>
<dbReference type="RefSeq" id="WP_102774900.1">
    <property type="nucleotide sequence ID" value="NZ_POQS01000006.1"/>
</dbReference>
<dbReference type="AlphaFoldDB" id="A0A2N8KEE4"/>
<organism evidence="2 3">
    <name type="scientific">Achromobacter pulmonis</name>
    <dbReference type="NCBI Taxonomy" id="1389932"/>
    <lineage>
        <taxon>Bacteria</taxon>
        <taxon>Pseudomonadati</taxon>
        <taxon>Pseudomonadota</taxon>
        <taxon>Betaproteobacteria</taxon>
        <taxon>Burkholderiales</taxon>
        <taxon>Alcaligenaceae</taxon>
        <taxon>Achromobacter</taxon>
    </lineage>
</organism>
<reference evidence="2 3" key="1">
    <citation type="submission" date="2018-01" db="EMBL/GenBank/DDBJ databases">
        <title>The draft genome of an aniline degradation strain ANB-1.</title>
        <authorList>
            <person name="Zhang L."/>
            <person name="Jiang J."/>
        </authorList>
    </citation>
    <scope>NUCLEOTIDE SEQUENCE [LARGE SCALE GENOMIC DNA]</scope>
    <source>
        <strain evidence="2 3">ANB-1</strain>
    </source>
</reference>
<evidence type="ECO:0000313" key="3">
    <source>
        <dbReference type="Proteomes" id="UP000235994"/>
    </source>
</evidence>
<feature type="compositionally biased region" description="Basic and acidic residues" evidence="1">
    <location>
        <begin position="33"/>
        <end position="44"/>
    </location>
</feature>
<name>A0A2N8KEE4_9BURK</name>
<protein>
    <submittedName>
        <fullName evidence="2">Uncharacterized protein</fullName>
    </submittedName>
</protein>
<feature type="compositionally biased region" description="Basic and acidic residues" evidence="1">
    <location>
        <begin position="54"/>
        <end position="69"/>
    </location>
</feature>